<dbReference type="SUPFAM" id="SSF48452">
    <property type="entry name" value="TPR-like"/>
    <property type="match status" value="1"/>
</dbReference>
<evidence type="ECO:0000313" key="4">
    <source>
        <dbReference type="Proteomes" id="UP000430272"/>
    </source>
</evidence>
<keyword evidence="2" id="KW-0732">Signal</keyword>
<dbReference type="Proteomes" id="UP000430272">
    <property type="component" value="Unassembled WGS sequence"/>
</dbReference>
<feature type="chain" id="PRO_5032633683" description="DUF1570 domain-containing protein" evidence="2">
    <location>
        <begin position="27"/>
        <end position="543"/>
    </location>
</feature>
<name>A0A844Y996_9SPHN</name>
<gene>
    <name evidence="3" type="ORF">GRI47_08365</name>
</gene>
<dbReference type="Gene3D" id="1.25.40.10">
    <property type="entry name" value="Tetratricopeptide repeat domain"/>
    <property type="match status" value="1"/>
</dbReference>
<keyword evidence="4" id="KW-1185">Reference proteome</keyword>
<dbReference type="InterPro" id="IPR011990">
    <property type="entry name" value="TPR-like_helical_dom_sf"/>
</dbReference>
<dbReference type="PROSITE" id="PS51257">
    <property type="entry name" value="PROKAR_LIPOPROTEIN"/>
    <property type="match status" value="1"/>
</dbReference>
<proteinExistence type="predicted"/>
<feature type="region of interest" description="Disordered" evidence="1">
    <location>
        <begin position="510"/>
        <end position="543"/>
    </location>
</feature>
<organism evidence="3 4">
    <name type="scientific">Qipengyuania pelagi</name>
    <dbReference type="NCBI Taxonomy" id="994320"/>
    <lineage>
        <taxon>Bacteria</taxon>
        <taxon>Pseudomonadati</taxon>
        <taxon>Pseudomonadota</taxon>
        <taxon>Alphaproteobacteria</taxon>
        <taxon>Sphingomonadales</taxon>
        <taxon>Erythrobacteraceae</taxon>
        <taxon>Qipengyuania</taxon>
    </lineage>
</organism>
<evidence type="ECO:0000256" key="1">
    <source>
        <dbReference type="SAM" id="MobiDB-lite"/>
    </source>
</evidence>
<dbReference type="AlphaFoldDB" id="A0A844Y996"/>
<feature type="signal peptide" evidence="2">
    <location>
        <begin position="1"/>
        <end position="26"/>
    </location>
</feature>
<evidence type="ECO:0008006" key="5">
    <source>
        <dbReference type="Google" id="ProtNLM"/>
    </source>
</evidence>
<protein>
    <recommendedName>
        <fullName evidence="5">DUF1570 domain-containing protein</fullName>
    </recommendedName>
</protein>
<accession>A0A844Y996</accession>
<reference evidence="3 4" key="1">
    <citation type="submission" date="2019-12" db="EMBL/GenBank/DDBJ databases">
        <title>Genomic-based taxomic classification of the family Erythrobacteraceae.</title>
        <authorList>
            <person name="Xu L."/>
        </authorList>
    </citation>
    <scope>NUCLEOTIDE SEQUENCE [LARGE SCALE GENOMIC DNA]</scope>
    <source>
        <strain evidence="3 4">JCM 17468</strain>
    </source>
</reference>
<evidence type="ECO:0000256" key="2">
    <source>
        <dbReference type="SAM" id="SignalP"/>
    </source>
</evidence>
<sequence length="543" mass="61315">MSRIFRPLFAMTSMAAACALAVPAHANWRVAETDHFILYSEAPEDEVVETVTRMETFDTLVRALTNNTRPASPIKVTMFEVADVDAVNATFPYPSSGVGGYYNSTEDGPFLVTFRNVMRTGRRSARKAARKSYDWGPEVRQHEYLHHYMYQYFNANYPSWYSEGFAEYYGTMAFPEENVVEIGHAPYFRVDTIRENAWLPVRKLLTAKSYADVGQDIGQLYAEGWLLTHLGAQNKERGAQLQQYLAAVAAGTPYEEAATNAFGDLDVLDAELRKHRQNINAMRLSLKPMNLGTIPVRELTDMESRLMRYQIRLYSGYEKSALPQIVGAVREIRAEAPDNVMGLEIQAQLENLANMPEQAAQTTEHLLRIDPTNIVGLTERGKALTGQLSQSSDDAAWSEARKPFQAAIAASNIAIAPRVAFFESFLAQGQSPSVEAQNRMVEAFQLLPQNDEIRYLLARDFEQRGLIDDAIAIIEPAAFGAFDGDAREKRRRGKAMERYAERYTNIENYETPRDMLDRLEAKKDGRYDPETNTFTPKNPEDSE</sequence>
<feature type="compositionally biased region" description="Basic and acidic residues" evidence="1">
    <location>
        <begin position="510"/>
        <end position="529"/>
    </location>
</feature>
<dbReference type="EMBL" id="WTYD01000001">
    <property type="protein sequence ID" value="MXO54019.1"/>
    <property type="molecule type" value="Genomic_DNA"/>
</dbReference>
<comment type="caution">
    <text evidence="3">The sequence shown here is derived from an EMBL/GenBank/DDBJ whole genome shotgun (WGS) entry which is preliminary data.</text>
</comment>
<dbReference type="RefSeq" id="WP_344870278.1">
    <property type="nucleotide sequence ID" value="NZ_BAABDV010000001.1"/>
</dbReference>
<evidence type="ECO:0000313" key="3">
    <source>
        <dbReference type="EMBL" id="MXO54019.1"/>
    </source>
</evidence>